<name>E8ZGI2_MYCHL</name>
<evidence type="ECO:0000256" key="1">
    <source>
        <dbReference type="ARBA" id="ARBA00005417"/>
    </source>
</evidence>
<dbReference type="EMBL" id="FR773153">
    <property type="protein sequence ID" value="CBY92012.1"/>
    <property type="molecule type" value="Genomic_DNA"/>
</dbReference>
<evidence type="ECO:0000256" key="3">
    <source>
        <dbReference type="ARBA" id="ARBA00022741"/>
    </source>
</evidence>
<keyword evidence="7" id="KW-1185">Reference proteome</keyword>
<evidence type="ECO:0000256" key="2">
    <source>
        <dbReference type="ARBA" id="ARBA00022448"/>
    </source>
</evidence>
<dbReference type="AlphaFoldDB" id="E8ZGI2"/>
<dbReference type="SUPFAM" id="SSF52540">
    <property type="entry name" value="P-loop containing nucleoside triphosphate hydrolases"/>
    <property type="match status" value="1"/>
</dbReference>
<dbReference type="InterPro" id="IPR003439">
    <property type="entry name" value="ABC_transporter-like_ATP-bd"/>
</dbReference>
<dbReference type="Gene3D" id="3.40.50.300">
    <property type="entry name" value="P-loop containing nucleotide triphosphate hydrolases"/>
    <property type="match status" value="1"/>
</dbReference>
<dbReference type="PANTHER" id="PTHR42711">
    <property type="entry name" value="ABC TRANSPORTER ATP-BINDING PROTEIN"/>
    <property type="match status" value="1"/>
</dbReference>
<organism evidence="6 7">
    <name type="scientific">Mycoplasma haemofelis (strain Langford 1)</name>
    <name type="common">Haemobartonella felis</name>
    <dbReference type="NCBI Taxonomy" id="941640"/>
    <lineage>
        <taxon>Bacteria</taxon>
        <taxon>Bacillati</taxon>
        <taxon>Mycoplasmatota</taxon>
        <taxon>Mollicutes</taxon>
        <taxon>Mycoplasmataceae</taxon>
        <taxon>Mycoplasma</taxon>
    </lineage>
</organism>
<evidence type="ECO:0000313" key="6">
    <source>
        <dbReference type="EMBL" id="CBY92012.1"/>
    </source>
</evidence>
<gene>
    <name evidence="6" type="ordered locus">HF1_00040</name>
</gene>
<evidence type="ECO:0000256" key="4">
    <source>
        <dbReference type="ARBA" id="ARBA00022840"/>
    </source>
</evidence>
<proteinExistence type="inferred from homology"/>
<dbReference type="InterPro" id="IPR027417">
    <property type="entry name" value="P-loop_NTPase"/>
</dbReference>
<evidence type="ECO:0000259" key="5">
    <source>
        <dbReference type="PROSITE" id="PS50893"/>
    </source>
</evidence>
<dbReference type="KEGG" id="mha:HF1_00040"/>
<dbReference type="OrthoDB" id="9804819at2"/>
<keyword evidence="3" id="KW-0547">Nucleotide-binding</keyword>
<keyword evidence="2" id="KW-0813">Transport</keyword>
<evidence type="ECO:0000313" key="7">
    <source>
        <dbReference type="Proteomes" id="UP000008637"/>
    </source>
</evidence>
<dbReference type="HOGENOM" id="CLU_681185_0_0_14"/>
<comment type="similarity">
    <text evidence="1">Belongs to the ABC transporter superfamily.</text>
</comment>
<dbReference type="GO" id="GO:0005524">
    <property type="term" value="F:ATP binding"/>
    <property type="evidence" value="ECO:0007669"/>
    <property type="project" value="UniProtKB-KW"/>
</dbReference>
<dbReference type="Proteomes" id="UP000008637">
    <property type="component" value="Chromosome"/>
</dbReference>
<protein>
    <submittedName>
        <fullName evidence="6">ABC-type transport system, ATPase component</fullName>
    </submittedName>
</protein>
<reference evidence="6 7" key="1">
    <citation type="journal article" date="2011" name="J. Bacteriol.">
        <title>Complete genome sequence of Mycoplasma haemofelis, a hemotropic mycoplasma.</title>
        <authorList>
            <person name="Barker E.N."/>
            <person name="Helps C.R."/>
            <person name="Peters I.R."/>
            <person name="Darby A.C."/>
            <person name="Radford A.D."/>
            <person name="Tasker S."/>
        </authorList>
    </citation>
    <scope>NUCLEOTIDE SEQUENCE [LARGE SCALE GENOMIC DNA]</scope>
    <source>
        <strain evidence="6 7">Langford 1</strain>
    </source>
</reference>
<feature type="domain" description="ABC transporter" evidence="5">
    <location>
        <begin position="77"/>
        <end position="307"/>
    </location>
</feature>
<dbReference type="Pfam" id="PF00005">
    <property type="entry name" value="ABC_tran"/>
    <property type="match status" value="1"/>
</dbReference>
<sequence>MNSEDKGRVLKYQELKKTFQELEKEEKQLKDYLSINVFNYAQNKDNLEDVFAINNSSLDFYEQTKGCSNLNSNIPLLEINYLTKYYASRKIPSLLNVNLRIYLGDLHVIVGSNGSGKTTLFNCLRGLEDYEGEVLLDGKVLDLKGGFSDIVSFVSYEFGWNLYETVEEVVFKRFSDLNLTEVEAHNYIRGALEQFNLSYLRNYPVIDLSLLEKRKLQIIVALINDPNLIVFDEVFLGLQQHECLDLLVIFSKLKRENRSILVFSHSFDDFSKFANTISILSKGKIYYSGLVENLFLTQQNKYSIVTMDNKVALSILSKIKCSYSYNELVDTIYVKFDGKLNMLLFQKECASRNVVIKEIKPMETSINDLYPILVKAGSKQAIKDINTQTYFTPK</sequence>
<dbReference type="GO" id="GO:0016887">
    <property type="term" value="F:ATP hydrolysis activity"/>
    <property type="evidence" value="ECO:0007669"/>
    <property type="project" value="InterPro"/>
</dbReference>
<accession>E8ZGI2</accession>
<dbReference type="PANTHER" id="PTHR42711:SF5">
    <property type="entry name" value="ABC TRANSPORTER ATP-BINDING PROTEIN NATA"/>
    <property type="match status" value="1"/>
</dbReference>
<dbReference type="PROSITE" id="PS50893">
    <property type="entry name" value="ABC_TRANSPORTER_2"/>
    <property type="match status" value="1"/>
</dbReference>
<dbReference type="InterPro" id="IPR050763">
    <property type="entry name" value="ABC_transporter_ATP-binding"/>
</dbReference>
<keyword evidence="4" id="KW-0067">ATP-binding</keyword>